<feature type="compositionally biased region" description="Basic and acidic residues" evidence="1">
    <location>
        <begin position="306"/>
        <end position="320"/>
    </location>
</feature>
<dbReference type="CDD" id="cd00143">
    <property type="entry name" value="PP2Cc"/>
    <property type="match status" value="1"/>
</dbReference>
<evidence type="ECO:0000259" key="2">
    <source>
        <dbReference type="PROSITE" id="PS51746"/>
    </source>
</evidence>
<organism evidence="3 4">
    <name type="scientific">Geodia barretti</name>
    <name type="common">Barrett's horny sponge</name>
    <dbReference type="NCBI Taxonomy" id="519541"/>
    <lineage>
        <taxon>Eukaryota</taxon>
        <taxon>Metazoa</taxon>
        <taxon>Porifera</taxon>
        <taxon>Demospongiae</taxon>
        <taxon>Heteroscleromorpha</taxon>
        <taxon>Tetractinellida</taxon>
        <taxon>Astrophorina</taxon>
        <taxon>Geodiidae</taxon>
        <taxon>Geodia</taxon>
    </lineage>
</organism>
<proteinExistence type="predicted"/>
<dbReference type="AlphaFoldDB" id="A0AA35RF68"/>
<comment type="caution">
    <text evidence="3">The sequence shown here is derived from an EMBL/GenBank/DDBJ whole genome shotgun (WGS) entry which is preliminary data.</text>
</comment>
<dbReference type="EMBL" id="CASHTH010001031">
    <property type="protein sequence ID" value="CAI8010363.1"/>
    <property type="molecule type" value="Genomic_DNA"/>
</dbReference>
<feature type="region of interest" description="Disordered" evidence="1">
    <location>
        <begin position="387"/>
        <end position="412"/>
    </location>
</feature>
<dbReference type="Gene3D" id="3.60.40.10">
    <property type="entry name" value="PPM-type phosphatase domain"/>
    <property type="match status" value="1"/>
</dbReference>
<dbReference type="InterPro" id="IPR001932">
    <property type="entry name" value="PPM-type_phosphatase-like_dom"/>
</dbReference>
<feature type="region of interest" description="Disordered" evidence="1">
    <location>
        <begin position="428"/>
        <end position="448"/>
    </location>
</feature>
<name>A0AA35RF68_GEOBA</name>
<feature type="compositionally biased region" description="Polar residues" evidence="1">
    <location>
        <begin position="387"/>
        <end position="404"/>
    </location>
</feature>
<accession>A0AA35RF68</accession>
<feature type="region of interest" description="Disordered" evidence="1">
    <location>
        <begin position="255"/>
        <end position="368"/>
    </location>
</feature>
<dbReference type="Proteomes" id="UP001174909">
    <property type="component" value="Unassembled WGS sequence"/>
</dbReference>
<protein>
    <submittedName>
        <fullName evidence="3">PH domain leucine-rich repeat-containing protein phosphatase 2</fullName>
    </submittedName>
</protein>
<keyword evidence="4" id="KW-1185">Reference proteome</keyword>
<feature type="region of interest" description="Disordered" evidence="1">
    <location>
        <begin position="210"/>
        <end position="230"/>
    </location>
</feature>
<evidence type="ECO:0000256" key="1">
    <source>
        <dbReference type="SAM" id="MobiDB-lite"/>
    </source>
</evidence>
<feature type="compositionally biased region" description="Basic and acidic residues" evidence="1">
    <location>
        <begin position="433"/>
        <end position="448"/>
    </location>
</feature>
<evidence type="ECO:0000313" key="3">
    <source>
        <dbReference type="EMBL" id="CAI8010363.1"/>
    </source>
</evidence>
<reference evidence="3" key="1">
    <citation type="submission" date="2023-03" db="EMBL/GenBank/DDBJ databases">
        <authorList>
            <person name="Steffen K."/>
            <person name="Cardenas P."/>
        </authorList>
    </citation>
    <scope>NUCLEOTIDE SEQUENCE</scope>
</reference>
<dbReference type="GO" id="GO:0004722">
    <property type="term" value="F:protein serine/threonine phosphatase activity"/>
    <property type="evidence" value="ECO:0007669"/>
    <property type="project" value="InterPro"/>
</dbReference>
<dbReference type="Pfam" id="PF00481">
    <property type="entry name" value="PP2C"/>
    <property type="match status" value="1"/>
</dbReference>
<dbReference type="InterPro" id="IPR036457">
    <property type="entry name" value="PPM-type-like_dom_sf"/>
</dbReference>
<feature type="compositionally biased region" description="Low complexity" evidence="1">
    <location>
        <begin position="275"/>
        <end position="287"/>
    </location>
</feature>
<sequence>MLGEVGCSYGCSMILCHLHMLRSKKLVLNVANAGLGEAILCRRGHAVSLATAHSPATNKEERQRVKEAGGFISQDYRVNGVCGTTRLVGCYHLGPEIIPAPSTFSLPLTPGDDYIIIGTDSLWQHVSRETALQVVSQPHQTPGSAARTLRDLAVGCGSRNDVSIIVIRLTVGLGLGESAVHSEEFGSQEPEHHDESDEDIEFTNIDDLLSDTEDGVEPGQESTWNGVRMRNTAPGALSPVVANEDIDQMILRAVSSPPTSPFAPEMKSTNIDDILSSTPHPLPTASHTPHHPHKPPSAHTRNQRQSHAEQGDIGAGERKSGVKKMTRVNSPHSPPSNPGYPAQTIPRDAAGSRSKGGDSSPPIPPSQAIDYEQYRDSFEVTQSAPMIPANTPQLSSQGAETTPTAVGVAGGRGKGVIGRQRIVEEAGFGGSLQRDERGGRRDRHERGLRGNITKRDLEGGVAAEGTMEGYLAQLNRTMTDLDSDPGSWNGTETRPKAAEWNQYPAETVVRGVFVSTTHQQCLQRRCFGRTATRQRTGPLVEPETTM</sequence>
<dbReference type="SMART" id="SM00332">
    <property type="entry name" value="PP2Cc"/>
    <property type="match status" value="1"/>
</dbReference>
<dbReference type="PANTHER" id="PTHR47992">
    <property type="entry name" value="PROTEIN PHOSPHATASE"/>
    <property type="match status" value="1"/>
</dbReference>
<feature type="compositionally biased region" description="Basic residues" evidence="1">
    <location>
        <begin position="288"/>
        <end position="304"/>
    </location>
</feature>
<feature type="domain" description="PPM-type phosphatase" evidence="2">
    <location>
        <begin position="1"/>
        <end position="169"/>
    </location>
</feature>
<dbReference type="SUPFAM" id="SSF81606">
    <property type="entry name" value="PP2C-like"/>
    <property type="match status" value="1"/>
</dbReference>
<evidence type="ECO:0000313" key="4">
    <source>
        <dbReference type="Proteomes" id="UP001174909"/>
    </source>
</evidence>
<dbReference type="PROSITE" id="PS51746">
    <property type="entry name" value="PPM_2"/>
    <property type="match status" value="1"/>
</dbReference>
<dbReference type="InterPro" id="IPR015655">
    <property type="entry name" value="PP2C"/>
</dbReference>
<gene>
    <name evidence="3" type="ORF">GBAR_LOCUS6833</name>
</gene>